<dbReference type="AlphaFoldDB" id="A0A0C2ZX89"/>
<sequence>MRYKNIVAVLGRFWNRNGRTFSETYRNAYPYVFNLLINRYQIVIHHKSRWDDLAKASYLKDVR</sequence>
<reference evidence="2" key="2">
    <citation type="submission" date="2015-01" db="EMBL/GenBank/DDBJ databases">
        <title>Evolutionary Origins and Diversification of the Mycorrhizal Mutualists.</title>
        <authorList>
            <consortium name="DOE Joint Genome Institute"/>
            <consortium name="Mycorrhizal Genomics Consortium"/>
            <person name="Kohler A."/>
            <person name="Kuo A."/>
            <person name="Nagy L.G."/>
            <person name="Floudas D."/>
            <person name="Copeland A."/>
            <person name="Barry K.W."/>
            <person name="Cichocki N."/>
            <person name="Veneault-Fourrey C."/>
            <person name="LaButti K."/>
            <person name="Lindquist E.A."/>
            <person name="Lipzen A."/>
            <person name="Lundell T."/>
            <person name="Morin E."/>
            <person name="Murat C."/>
            <person name="Riley R."/>
            <person name="Ohm R."/>
            <person name="Sun H."/>
            <person name="Tunlid A."/>
            <person name="Henrissat B."/>
            <person name="Grigoriev I.V."/>
            <person name="Hibbett D.S."/>
            <person name="Martin F."/>
        </authorList>
    </citation>
    <scope>NUCLEOTIDE SEQUENCE [LARGE SCALE GENOMIC DNA]</scope>
    <source>
        <strain evidence="2">Foug A</strain>
    </source>
</reference>
<gene>
    <name evidence="1" type="ORF">SCLCIDRAFT_1219755</name>
</gene>
<evidence type="ECO:0000313" key="1">
    <source>
        <dbReference type="EMBL" id="KIM57082.1"/>
    </source>
</evidence>
<reference evidence="1 2" key="1">
    <citation type="submission" date="2014-04" db="EMBL/GenBank/DDBJ databases">
        <authorList>
            <consortium name="DOE Joint Genome Institute"/>
            <person name="Kuo A."/>
            <person name="Kohler A."/>
            <person name="Nagy L.G."/>
            <person name="Floudas D."/>
            <person name="Copeland A."/>
            <person name="Barry K.W."/>
            <person name="Cichocki N."/>
            <person name="Veneault-Fourrey C."/>
            <person name="LaButti K."/>
            <person name="Lindquist E.A."/>
            <person name="Lipzen A."/>
            <person name="Lundell T."/>
            <person name="Morin E."/>
            <person name="Murat C."/>
            <person name="Sun H."/>
            <person name="Tunlid A."/>
            <person name="Henrissat B."/>
            <person name="Grigoriev I.V."/>
            <person name="Hibbett D.S."/>
            <person name="Martin F."/>
            <person name="Nordberg H.P."/>
            <person name="Cantor M.N."/>
            <person name="Hua S.X."/>
        </authorList>
    </citation>
    <scope>NUCLEOTIDE SEQUENCE [LARGE SCALE GENOMIC DNA]</scope>
    <source>
        <strain evidence="1 2">Foug A</strain>
    </source>
</reference>
<dbReference type="InParanoid" id="A0A0C2ZX89"/>
<organism evidence="1 2">
    <name type="scientific">Scleroderma citrinum Foug A</name>
    <dbReference type="NCBI Taxonomy" id="1036808"/>
    <lineage>
        <taxon>Eukaryota</taxon>
        <taxon>Fungi</taxon>
        <taxon>Dikarya</taxon>
        <taxon>Basidiomycota</taxon>
        <taxon>Agaricomycotina</taxon>
        <taxon>Agaricomycetes</taxon>
        <taxon>Agaricomycetidae</taxon>
        <taxon>Boletales</taxon>
        <taxon>Sclerodermatineae</taxon>
        <taxon>Sclerodermataceae</taxon>
        <taxon>Scleroderma</taxon>
    </lineage>
</organism>
<protein>
    <submittedName>
        <fullName evidence="1">Uncharacterized protein</fullName>
    </submittedName>
</protein>
<evidence type="ECO:0000313" key="2">
    <source>
        <dbReference type="Proteomes" id="UP000053989"/>
    </source>
</evidence>
<dbReference type="Proteomes" id="UP000053989">
    <property type="component" value="Unassembled WGS sequence"/>
</dbReference>
<accession>A0A0C2ZX89</accession>
<name>A0A0C2ZX89_9AGAM</name>
<dbReference type="HOGENOM" id="CLU_2887087_0_0_1"/>
<dbReference type="EMBL" id="KN822106">
    <property type="protein sequence ID" value="KIM57082.1"/>
    <property type="molecule type" value="Genomic_DNA"/>
</dbReference>
<keyword evidence="2" id="KW-1185">Reference proteome</keyword>
<proteinExistence type="predicted"/>